<keyword evidence="4" id="KW-1185">Reference proteome</keyword>
<dbReference type="InParanoid" id="A0A401GK43"/>
<feature type="region of interest" description="Disordered" evidence="2">
    <location>
        <begin position="1"/>
        <end position="46"/>
    </location>
</feature>
<organism evidence="3 4">
    <name type="scientific">Sparassis crispa</name>
    <dbReference type="NCBI Taxonomy" id="139825"/>
    <lineage>
        <taxon>Eukaryota</taxon>
        <taxon>Fungi</taxon>
        <taxon>Dikarya</taxon>
        <taxon>Basidiomycota</taxon>
        <taxon>Agaricomycotina</taxon>
        <taxon>Agaricomycetes</taxon>
        <taxon>Polyporales</taxon>
        <taxon>Sparassidaceae</taxon>
        <taxon>Sparassis</taxon>
    </lineage>
</organism>
<accession>A0A401GK43</accession>
<dbReference type="Proteomes" id="UP000287166">
    <property type="component" value="Unassembled WGS sequence"/>
</dbReference>
<gene>
    <name evidence="3" type="ORF">SCP_0409220</name>
</gene>
<sequence length="630" mass="68610">MAVNGYSEVETTEEECKQYAPVDAERQSLLPSPEQENDGASSSKSALSSSLSANSLLHSRLQLSAAFAAGIVACLLIQILVSPQLWFPPPKGGNSGYSSSHAGMQAPPYAGSSEVHKFPPASPTNVFPSMFPTGVGHAGPTPTGAEPALIATAPSYPLHTGAAHLVSPDFTATSGNKSHFDIFRHWGNLSPWFSVGRGAFGVDSSPEAPETCRVTGLHLLHRHGARYPTEFASYGGPAKLAMKLHDAAAKWTAIGDLAFLNEWTYKLGEEILTPFGRQQLYDLGVSMRIKYGFLLKNFTESNTVPVFRTESQDRMLASARNFAIGFFGYPFEGQYQQSITIEDHGYNNTLAPYKTCPNADDPSKSDRGVDYVRQWAAIYLKDALARIAPQLDGYDLTIEDVYTLQQMCAYETVAIGYSRFCELFTEEEWKGFDYALDLYFWYDSAFGSPLAKVLGVGYIQEMVARLTHTPIETHNTSTNATLDDSTATFPVGQSLYVDATHEVVVLHVITALNLTTLAANGPLPADHIPRHRSFRSSHLAPFATNIQFQLLSCNSVPDAQIRVIINDGVVPLTGIKGCPDQKDGMCSIDTFVAGQKEIISETDWLYGCHGDWTVPPGPEWNTTIGSPPAP</sequence>
<dbReference type="PROSITE" id="PS00616">
    <property type="entry name" value="HIS_ACID_PHOSPHAT_1"/>
    <property type="match status" value="1"/>
</dbReference>
<dbReference type="FunCoup" id="A0A401GK43">
    <property type="interactions" value="210"/>
</dbReference>
<dbReference type="OrthoDB" id="6509975at2759"/>
<dbReference type="GeneID" id="38779455"/>
<dbReference type="InterPro" id="IPR033379">
    <property type="entry name" value="Acid_Pase_AS"/>
</dbReference>
<dbReference type="Gene3D" id="3.40.50.1240">
    <property type="entry name" value="Phosphoglycerate mutase-like"/>
    <property type="match status" value="1"/>
</dbReference>
<dbReference type="PANTHER" id="PTHR20963">
    <property type="entry name" value="MULTIPLE INOSITOL POLYPHOSPHATE PHOSPHATASE-RELATED"/>
    <property type="match status" value="1"/>
</dbReference>
<evidence type="ECO:0000313" key="3">
    <source>
        <dbReference type="EMBL" id="GBE82538.1"/>
    </source>
</evidence>
<dbReference type="InterPro" id="IPR000560">
    <property type="entry name" value="His_Pase_clade-2"/>
</dbReference>
<dbReference type="EMBL" id="BFAD01000004">
    <property type="protein sequence ID" value="GBE82538.1"/>
    <property type="molecule type" value="Genomic_DNA"/>
</dbReference>
<evidence type="ECO:0000313" key="4">
    <source>
        <dbReference type="Proteomes" id="UP000287166"/>
    </source>
</evidence>
<dbReference type="SUPFAM" id="SSF53254">
    <property type="entry name" value="Phosphoglycerate mutase-like"/>
    <property type="match status" value="1"/>
</dbReference>
<dbReference type="RefSeq" id="XP_027613451.1">
    <property type="nucleotide sequence ID" value="XM_027757650.1"/>
</dbReference>
<dbReference type="Pfam" id="PF00328">
    <property type="entry name" value="His_Phos_2"/>
    <property type="match status" value="1"/>
</dbReference>
<dbReference type="CDD" id="cd07061">
    <property type="entry name" value="HP_HAP_like"/>
    <property type="match status" value="1"/>
</dbReference>
<keyword evidence="1" id="KW-0378">Hydrolase</keyword>
<evidence type="ECO:0000256" key="2">
    <source>
        <dbReference type="SAM" id="MobiDB-lite"/>
    </source>
</evidence>
<evidence type="ECO:0000256" key="1">
    <source>
        <dbReference type="ARBA" id="ARBA00022801"/>
    </source>
</evidence>
<dbReference type="PANTHER" id="PTHR20963:SF42">
    <property type="entry name" value="PHOSPHOGLYCERATE MUTASE-LIKE PROTEIN"/>
    <property type="match status" value="1"/>
</dbReference>
<dbReference type="STRING" id="139825.A0A401GK43"/>
<proteinExistence type="predicted"/>
<reference evidence="3 4" key="1">
    <citation type="journal article" date="2018" name="Sci. Rep.">
        <title>Genome sequence of the cauliflower mushroom Sparassis crispa (Hanabiratake) and its association with beneficial usage.</title>
        <authorList>
            <person name="Kiyama R."/>
            <person name="Furutani Y."/>
            <person name="Kawaguchi K."/>
            <person name="Nakanishi T."/>
        </authorList>
    </citation>
    <scope>NUCLEOTIDE SEQUENCE [LARGE SCALE GENOMIC DNA]</scope>
</reference>
<protein>
    <submittedName>
        <fullName evidence="3">3-phytase A</fullName>
    </submittedName>
</protein>
<comment type="caution">
    <text evidence="3">The sequence shown here is derived from an EMBL/GenBank/DDBJ whole genome shotgun (WGS) entry which is preliminary data.</text>
</comment>
<dbReference type="InterPro" id="IPR029033">
    <property type="entry name" value="His_PPase_superfam"/>
</dbReference>
<dbReference type="AlphaFoldDB" id="A0A401GK43"/>
<dbReference type="GO" id="GO:0003993">
    <property type="term" value="F:acid phosphatase activity"/>
    <property type="evidence" value="ECO:0007669"/>
    <property type="project" value="TreeGrafter"/>
</dbReference>
<name>A0A401GK43_9APHY</name>